<reference evidence="3" key="2">
    <citation type="submission" date="2025-08" db="UniProtKB">
        <authorList>
            <consortium name="RefSeq"/>
        </authorList>
    </citation>
    <scope>IDENTIFICATION</scope>
    <source>
        <tissue evidence="3">Young leaves</tissue>
    </source>
</reference>
<gene>
    <name evidence="3" type="primary">LOC103719204</name>
</gene>
<dbReference type="SMART" id="SM00248">
    <property type="entry name" value="ANK"/>
    <property type="match status" value="6"/>
</dbReference>
<dbReference type="InterPro" id="IPR026961">
    <property type="entry name" value="PGG_dom"/>
</dbReference>
<dbReference type="Gene3D" id="1.25.40.20">
    <property type="entry name" value="Ankyrin repeat-containing domain"/>
    <property type="match status" value="2"/>
</dbReference>
<dbReference type="Pfam" id="PF12796">
    <property type="entry name" value="Ank_2"/>
    <property type="match status" value="2"/>
</dbReference>
<dbReference type="GeneID" id="103719204"/>
<dbReference type="Proteomes" id="UP000228380">
    <property type="component" value="Chromosome 2"/>
</dbReference>
<dbReference type="RefSeq" id="XP_038979904.1">
    <property type="nucleotide sequence ID" value="XM_039123976.1"/>
</dbReference>
<dbReference type="OrthoDB" id="1164686at2759"/>
<dbReference type="Pfam" id="PF13962">
    <property type="entry name" value="PGG"/>
    <property type="match status" value="1"/>
</dbReference>
<protein>
    <submittedName>
        <fullName evidence="3">Ankyrin-1-like</fullName>
    </submittedName>
</protein>
<sequence length="397" mass="43579">MVSLIIQLASEGEIEERRVVRARNRNQANALHEAAKYNHASVAKVLMEEDAGLASMPNSVGMSLLYLAIVTGSLDVAKALLWSSSWENASPASYACRDFSSGASVGGITITVPKNAPTQEDTGSLLGVPLEGNTVLHIVASRGHLDIAEEICRREVSLLATPNMRLDTLLHCAAKAGDDKMVSLIIQFASEGEIEKRRVLRARNRKEANALHEAAIYNHASVAKVLMEEDAGLASMPNSVGMSPLYLAIVTGSLDVAKALLRDVVKEKLTGDDKYKDFRRQANFAKNRGIASVLIATVTFAAGFTVPGGYVADDHPGRGTAVLAKEYAFKHYEDGDRRSHTMNSFSFKDDYVVQIACNLRNRIQKQVPQVEQKEKSRRYFWMPIYKCTQKVSKAYEC</sequence>
<dbReference type="InterPro" id="IPR036770">
    <property type="entry name" value="Ankyrin_rpt-contain_sf"/>
</dbReference>
<evidence type="ECO:0000313" key="2">
    <source>
        <dbReference type="Proteomes" id="UP000228380"/>
    </source>
</evidence>
<dbReference type="KEGG" id="pda:103719204"/>
<dbReference type="PANTHER" id="PTHR24121:SF21">
    <property type="entry name" value="ANKYRIN REPEAT FAMILY PROTEIN"/>
    <property type="match status" value="1"/>
</dbReference>
<dbReference type="AlphaFoldDB" id="A0A8B9A9N4"/>
<dbReference type="PANTHER" id="PTHR24121">
    <property type="entry name" value="NO MECHANORECEPTOR POTENTIAL C, ISOFORM D-RELATED"/>
    <property type="match status" value="1"/>
</dbReference>
<evidence type="ECO:0000259" key="1">
    <source>
        <dbReference type="Pfam" id="PF13962"/>
    </source>
</evidence>
<keyword evidence="2" id="KW-1185">Reference proteome</keyword>
<accession>A0A8B9A9N4</accession>
<reference evidence="2" key="1">
    <citation type="journal article" date="2019" name="Nat. Commun.">
        <title>Genome-wide association mapping of date palm fruit traits.</title>
        <authorList>
            <person name="Hazzouri K.M."/>
            <person name="Gros-Balthazard M."/>
            <person name="Flowers J.M."/>
            <person name="Copetti D."/>
            <person name="Lemansour A."/>
            <person name="Lebrun M."/>
            <person name="Masmoudi K."/>
            <person name="Ferrand S."/>
            <person name="Dhar M.I."/>
            <person name="Fresquez Z.A."/>
            <person name="Rosas U."/>
            <person name="Zhang J."/>
            <person name="Talag J."/>
            <person name="Lee S."/>
            <person name="Kudrna D."/>
            <person name="Powell R.F."/>
            <person name="Leitch I.J."/>
            <person name="Krueger R.R."/>
            <person name="Wing R.A."/>
            <person name="Amiri K.M.A."/>
            <person name="Purugganan M.D."/>
        </authorList>
    </citation>
    <scope>NUCLEOTIDE SEQUENCE [LARGE SCALE GENOMIC DNA]</scope>
    <source>
        <strain evidence="2">cv. Khalas</strain>
    </source>
</reference>
<evidence type="ECO:0000313" key="3">
    <source>
        <dbReference type="RefSeq" id="XP_038979904.1"/>
    </source>
</evidence>
<feature type="domain" description="PGG" evidence="1">
    <location>
        <begin position="290"/>
        <end position="330"/>
    </location>
</feature>
<dbReference type="SUPFAM" id="SSF48403">
    <property type="entry name" value="Ankyrin repeat"/>
    <property type="match status" value="1"/>
</dbReference>
<dbReference type="Pfam" id="PF00023">
    <property type="entry name" value="Ank"/>
    <property type="match status" value="1"/>
</dbReference>
<organism evidence="2 3">
    <name type="scientific">Phoenix dactylifera</name>
    <name type="common">Date palm</name>
    <dbReference type="NCBI Taxonomy" id="42345"/>
    <lineage>
        <taxon>Eukaryota</taxon>
        <taxon>Viridiplantae</taxon>
        <taxon>Streptophyta</taxon>
        <taxon>Embryophyta</taxon>
        <taxon>Tracheophyta</taxon>
        <taxon>Spermatophyta</taxon>
        <taxon>Magnoliopsida</taxon>
        <taxon>Liliopsida</taxon>
        <taxon>Arecaceae</taxon>
        <taxon>Coryphoideae</taxon>
        <taxon>Phoeniceae</taxon>
        <taxon>Phoenix</taxon>
    </lineage>
</organism>
<name>A0A8B9A9N4_PHODC</name>
<dbReference type="InterPro" id="IPR002110">
    <property type="entry name" value="Ankyrin_rpt"/>
</dbReference>
<proteinExistence type="predicted"/>